<dbReference type="InterPro" id="IPR014036">
    <property type="entry name" value="DeoR-like_C"/>
</dbReference>
<dbReference type="SMART" id="SM00420">
    <property type="entry name" value="HTH_DEOR"/>
    <property type="match status" value="1"/>
</dbReference>
<evidence type="ECO:0000256" key="1">
    <source>
        <dbReference type="ARBA" id="ARBA00023015"/>
    </source>
</evidence>
<accession>A0ABV1IS79</accession>
<feature type="domain" description="HTH deoR-type" evidence="3">
    <location>
        <begin position="3"/>
        <end position="58"/>
    </location>
</feature>
<dbReference type="InterPro" id="IPR050313">
    <property type="entry name" value="Carb_Metab_HTH_regulators"/>
</dbReference>
<dbReference type="PROSITE" id="PS51000">
    <property type="entry name" value="HTH_DEOR_2"/>
    <property type="match status" value="1"/>
</dbReference>
<dbReference type="Proteomes" id="UP001482154">
    <property type="component" value="Unassembled WGS sequence"/>
</dbReference>
<dbReference type="SUPFAM" id="SSF100950">
    <property type="entry name" value="NagB/RpiA/CoA transferase-like"/>
    <property type="match status" value="1"/>
</dbReference>
<comment type="caution">
    <text evidence="4">The sequence shown here is derived from an EMBL/GenBank/DDBJ whole genome shotgun (WGS) entry which is preliminary data.</text>
</comment>
<keyword evidence="1" id="KW-0805">Transcription regulation</keyword>
<dbReference type="PANTHER" id="PTHR30363:SF44">
    <property type="entry name" value="AGA OPERON TRANSCRIPTIONAL REPRESSOR-RELATED"/>
    <property type="match status" value="1"/>
</dbReference>
<dbReference type="InterPro" id="IPR037171">
    <property type="entry name" value="NagB/RpiA_transferase-like"/>
</dbReference>
<dbReference type="Pfam" id="PF08220">
    <property type="entry name" value="HTH_DeoR"/>
    <property type="match status" value="1"/>
</dbReference>
<proteinExistence type="predicted"/>
<dbReference type="InterPro" id="IPR001034">
    <property type="entry name" value="DeoR_HTH"/>
</dbReference>
<keyword evidence="2" id="KW-0804">Transcription</keyword>
<keyword evidence="5" id="KW-1185">Reference proteome</keyword>
<sequence>MFVEERHQEILRLLEENEKVKVKDLSKRFEVTEDCIRKDLASMEVKNLLKRTYGGAVRPDTLHPGHNNIVSTRKDKNIKEKQQIAKKAVELIRNGDMIFLDTSTTNIELAKEIIKRELQITVVSCMLDIAELFTTTKNVNFILLGGQFNRSQNGFLGELTRQMMENFRFDICFMGVVGADLFNNVITTYVPEDGIMKRDAVQKSSQCYLVMESNKFDFKANYVYATFNDIEGVICERELSEEIKKKLEEYQTKII</sequence>
<protein>
    <submittedName>
        <fullName evidence="4">DeoR/GlpR family DNA-binding transcription regulator</fullName>
    </submittedName>
</protein>
<evidence type="ECO:0000313" key="4">
    <source>
        <dbReference type="EMBL" id="MEQ2710065.1"/>
    </source>
</evidence>
<dbReference type="SMART" id="SM01134">
    <property type="entry name" value="DeoRC"/>
    <property type="match status" value="1"/>
</dbReference>
<evidence type="ECO:0000313" key="5">
    <source>
        <dbReference type="Proteomes" id="UP001482154"/>
    </source>
</evidence>
<dbReference type="SUPFAM" id="SSF46785">
    <property type="entry name" value="Winged helix' DNA-binding domain"/>
    <property type="match status" value="1"/>
</dbReference>
<evidence type="ECO:0000256" key="2">
    <source>
        <dbReference type="ARBA" id="ARBA00023163"/>
    </source>
</evidence>
<dbReference type="InterPro" id="IPR036390">
    <property type="entry name" value="WH_DNA-bd_sf"/>
</dbReference>
<dbReference type="Gene3D" id="3.40.50.1360">
    <property type="match status" value="1"/>
</dbReference>
<dbReference type="Gene3D" id="1.10.10.10">
    <property type="entry name" value="Winged helix-like DNA-binding domain superfamily/Winged helix DNA-binding domain"/>
    <property type="match status" value="1"/>
</dbReference>
<dbReference type="PANTHER" id="PTHR30363">
    <property type="entry name" value="HTH-TYPE TRANSCRIPTIONAL REGULATOR SRLR-RELATED"/>
    <property type="match status" value="1"/>
</dbReference>
<evidence type="ECO:0000259" key="3">
    <source>
        <dbReference type="PROSITE" id="PS51000"/>
    </source>
</evidence>
<gene>
    <name evidence="4" type="ORF">AAAU51_02600</name>
</gene>
<dbReference type="EMBL" id="JBBNIN010000003">
    <property type="protein sequence ID" value="MEQ2710065.1"/>
    <property type="molecule type" value="Genomic_DNA"/>
</dbReference>
<name>A0ABV1IS79_9FIRM</name>
<dbReference type="InterPro" id="IPR036388">
    <property type="entry name" value="WH-like_DNA-bd_sf"/>
</dbReference>
<dbReference type="RefSeq" id="WP_022375188.1">
    <property type="nucleotide sequence ID" value="NZ_JBBNIN010000003.1"/>
</dbReference>
<keyword evidence="4" id="KW-0238">DNA-binding</keyword>
<reference evidence="4 5" key="1">
    <citation type="submission" date="2024-04" db="EMBL/GenBank/DDBJ databases">
        <title>Human intestinal bacterial collection.</title>
        <authorList>
            <person name="Pauvert C."/>
            <person name="Hitch T.C.A."/>
            <person name="Clavel T."/>
        </authorList>
    </citation>
    <scope>NUCLEOTIDE SEQUENCE [LARGE SCALE GENOMIC DNA]</scope>
    <source>
        <strain evidence="4 5">CLA-AA-H249</strain>
    </source>
</reference>
<dbReference type="Pfam" id="PF00455">
    <property type="entry name" value="DeoRC"/>
    <property type="match status" value="1"/>
</dbReference>
<dbReference type="GO" id="GO:0003677">
    <property type="term" value="F:DNA binding"/>
    <property type="evidence" value="ECO:0007669"/>
    <property type="project" value="UniProtKB-KW"/>
</dbReference>
<organism evidence="4 5">
    <name type="scientific">Anaerostipes amylophilus</name>
    <dbReference type="NCBI Taxonomy" id="2981779"/>
    <lineage>
        <taxon>Bacteria</taxon>
        <taxon>Bacillati</taxon>
        <taxon>Bacillota</taxon>
        <taxon>Clostridia</taxon>
        <taxon>Lachnospirales</taxon>
        <taxon>Lachnospiraceae</taxon>
        <taxon>Anaerostipes</taxon>
    </lineage>
</organism>